<proteinExistence type="predicted"/>
<reference evidence="2" key="1">
    <citation type="journal article" date="2019" name="Int. J. Syst. Evol. Microbiol.">
        <title>The Global Catalogue of Microorganisms (GCM) 10K type strain sequencing project: providing services to taxonomists for standard genome sequencing and annotation.</title>
        <authorList>
            <consortium name="The Broad Institute Genomics Platform"/>
            <consortium name="The Broad Institute Genome Sequencing Center for Infectious Disease"/>
            <person name="Wu L."/>
            <person name="Ma J."/>
        </authorList>
    </citation>
    <scope>NUCLEOTIDE SEQUENCE [LARGE SCALE GENOMIC DNA]</scope>
    <source>
        <strain evidence="2">JCM 31486</strain>
    </source>
</reference>
<dbReference type="Proteomes" id="UP001597045">
    <property type="component" value="Unassembled WGS sequence"/>
</dbReference>
<evidence type="ECO:0000313" key="1">
    <source>
        <dbReference type="EMBL" id="MFD1050886.1"/>
    </source>
</evidence>
<organism evidence="1 2">
    <name type="scientific">Kibdelosporangium lantanae</name>
    <dbReference type="NCBI Taxonomy" id="1497396"/>
    <lineage>
        <taxon>Bacteria</taxon>
        <taxon>Bacillati</taxon>
        <taxon>Actinomycetota</taxon>
        <taxon>Actinomycetes</taxon>
        <taxon>Pseudonocardiales</taxon>
        <taxon>Pseudonocardiaceae</taxon>
        <taxon>Kibdelosporangium</taxon>
    </lineage>
</organism>
<dbReference type="Gene3D" id="2.60.120.260">
    <property type="entry name" value="Galactose-binding domain-like"/>
    <property type="match status" value="1"/>
</dbReference>
<protein>
    <submittedName>
        <fullName evidence="1">Uncharacterized protein</fullName>
    </submittedName>
</protein>
<evidence type="ECO:0000313" key="2">
    <source>
        <dbReference type="Proteomes" id="UP001597045"/>
    </source>
</evidence>
<gene>
    <name evidence="1" type="ORF">ACFQ1S_37845</name>
</gene>
<name>A0ABW3MJS7_9PSEU</name>
<dbReference type="EMBL" id="JBHTIS010003168">
    <property type="protein sequence ID" value="MFD1050886.1"/>
    <property type="molecule type" value="Genomic_DNA"/>
</dbReference>
<sequence length="151" mass="16051">SYAATRLTGTANQGAKALSGTASTLGLNATASGLVNDTEATYDANWFHTTGRGLGDYNDDTHHSTTLNAVAQYTFTGTGIQYISERNGDMGTVDVYLDNVFQATVDLHVSGARQAQQVVYDKQGLTRGSHTIRIVNRSTSVGIVDAFRITA</sequence>
<feature type="non-terminal residue" evidence="1">
    <location>
        <position position="1"/>
    </location>
</feature>
<comment type="caution">
    <text evidence="1">The sequence shown here is derived from an EMBL/GenBank/DDBJ whole genome shotgun (WGS) entry which is preliminary data.</text>
</comment>
<accession>A0ABW3MJS7</accession>
<keyword evidence="2" id="KW-1185">Reference proteome</keyword>